<name>U3C7N6_9VIBR</name>
<sequence length="50" mass="5562">MSNKTSNKIDLSSKKSNHDKNTLVSQKTLINHLLQRISNGQSGVVLEELL</sequence>
<keyword evidence="3" id="KW-1185">Reference proteome</keyword>
<protein>
    <submittedName>
        <fullName evidence="2">Uncharacterized protein</fullName>
    </submittedName>
</protein>
<evidence type="ECO:0000256" key="1">
    <source>
        <dbReference type="SAM" id="MobiDB-lite"/>
    </source>
</evidence>
<feature type="compositionally biased region" description="Polar residues" evidence="1">
    <location>
        <begin position="1"/>
        <end position="10"/>
    </location>
</feature>
<evidence type="ECO:0000313" key="2">
    <source>
        <dbReference type="EMBL" id="GAD77384.1"/>
    </source>
</evidence>
<accession>U3C7N6</accession>
<feature type="region of interest" description="Disordered" evidence="1">
    <location>
        <begin position="1"/>
        <end position="22"/>
    </location>
</feature>
<organism evidence="2 3">
    <name type="scientific">Vibrio azureus NBRC 104587</name>
    <dbReference type="NCBI Taxonomy" id="1219077"/>
    <lineage>
        <taxon>Bacteria</taxon>
        <taxon>Pseudomonadati</taxon>
        <taxon>Pseudomonadota</taxon>
        <taxon>Gammaproteobacteria</taxon>
        <taxon>Vibrionales</taxon>
        <taxon>Vibrionaceae</taxon>
        <taxon>Vibrio</taxon>
    </lineage>
</organism>
<dbReference type="Proteomes" id="UP000016567">
    <property type="component" value="Unassembled WGS sequence"/>
</dbReference>
<feature type="compositionally biased region" description="Basic and acidic residues" evidence="1">
    <location>
        <begin position="11"/>
        <end position="21"/>
    </location>
</feature>
<gene>
    <name evidence="2" type="ORF">VAZ01S_073_00170</name>
</gene>
<dbReference type="AlphaFoldDB" id="U3C7N6"/>
<proteinExistence type="predicted"/>
<evidence type="ECO:0000313" key="3">
    <source>
        <dbReference type="Proteomes" id="UP000016567"/>
    </source>
</evidence>
<reference evidence="2 3" key="1">
    <citation type="submission" date="2013-09" db="EMBL/GenBank/DDBJ databases">
        <title>Whole genome shotgun sequence of Vibrio azureus NBRC 104587.</title>
        <authorList>
            <person name="Isaki S."/>
            <person name="Hosoyama A."/>
            <person name="Numata M."/>
            <person name="Hashimoto M."/>
            <person name="Hosoyama Y."/>
            <person name="Tsuchikane K."/>
            <person name="Noguchi M."/>
            <person name="Hirakata S."/>
            <person name="Ichikawa N."/>
            <person name="Ohji S."/>
            <person name="Yamazoe A."/>
            <person name="Fujita N."/>
        </authorList>
    </citation>
    <scope>NUCLEOTIDE SEQUENCE [LARGE SCALE GENOMIC DNA]</scope>
    <source>
        <strain evidence="2 3">NBRC 104587</strain>
    </source>
</reference>
<dbReference type="EMBL" id="BATL01000073">
    <property type="protein sequence ID" value="GAD77384.1"/>
    <property type="molecule type" value="Genomic_DNA"/>
</dbReference>
<comment type="caution">
    <text evidence="2">The sequence shown here is derived from an EMBL/GenBank/DDBJ whole genome shotgun (WGS) entry which is preliminary data.</text>
</comment>